<evidence type="ECO:0000259" key="1">
    <source>
        <dbReference type="Pfam" id="PF12770"/>
    </source>
</evidence>
<dbReference type="OrthoDB" id="4880967at2759"/>
<dbReference type="InterPro" id="IPR011990">
    <property type="entry name" value="TPR-like_helical_dom_sf"/>
</dbReference>
<comment type="caution">
    <text evidence="2">The sequence shown here is derived from an EMBL/GenBank/DDBJ whole genome shotgun (WGS) entry which is preliminary data.</text>
</comment>
<sequence>MTEVGISRSIWGLLTSAWHLPGRLLRYVAGTVQKLWTTISTTIYRRSLPSAPTTPGSTRDIALIEVFHDNALVRFNQYRETHEVETLQTAIQLAGISAQLIPPLRTYYRRSEILRTYHTMLLDRFQLTLSPTYMIEALLTLNQTLDFLADNDPYAIEAVNFMIKISNIPLQTRMQEELGSDDPHERNLKRSRVLHLVSDMYFERFNIQRDIADLDQGCQTLRMALDHAPSDTPELLFWTNKLASYLQETYRLDHNLDILTESIEVCRWGLDTVPDADVEDRAAILDTYANGLQSRAKRNPGTEDINLAISLSRDAVAATARPRSKVIYLNNLGNRLEDLFDRIRRAEDLREAISVTRSALEYNPDGFLLRCTQHNIGTKILKLPNRLLSGQETPSEEALELLTEAVGPMPPSNDVPAPWLNSLGSAYRARYWHRNRDMEDLRTAIRYQEQAVERLPQNDPDWPSYAVNMAWLLRERAEQTRNAQDVNKALSFVQDAADLVPEDHIHRAHITFDLARLYTLAHTFNFGGTFNVVIDGVRWNPPWEEDAIQLYRRSVNDPIGDPASRMVAAAQLMCIFHDRGEYPRGVEVGVQVLDILHRTNTRLLGREDQQRITALFSDFAVETCALSLEAGDSPARALELLELGRGVILGLLIEDRSDISELATAYPQQAARFESLRDDISRPPYIEGEAISRQDLVARRDHQVQQLDQLLEEIRQLPGQERFFRGPTAEELQSRAAHGPIVVVNVADRRSDAILVTPSGIEVLHLPALRKEEVRDWIQREPTRWTHRREIGDKNNLCREFLNWLWKACVEPILTTLGFLNETPVTDLPRIWWIGAGLASSLPFHAAGNHLSASKDNAYTYTISSYTPTVKALGYAWNRASELQELTIERPELLVALMPTTPDVDGKPVKDLRGVMGELSAITNAVTSTHSVQSLNRPSRQDVLEHLKNCDMAHFACHGVSDAKDPSNSCLILQKPGEQPSSPPVADMLTVQDVSQARLGRSRIAYLSACSTADNSAEELVDEVIHVASGFQVAGFPHVIGALWPADDQISGRVAEAFYQRISAAHPADDRAVALALRESVMSVRDRYPRQPLLWAQYIHVGA</sequence>
<keyword evidence="3" id="KW-1185">Reference proteome</keyword>
<dbReference type="Gene3D" id="1.25.40.10">
    <property type="entry name" value="Tetratricopeptide repeat domain"/>
    <property type="match status" value="1"/>
</dbReference>
<evidence type="ECO:0000313" key="3">
    <source>
        <dbReference type="Proteomes" id="UP000266272"/>
    </source>
</evidence>
<dbReference type="EMBL" id="PXOA01000005">
    <property type="protein sequence ID" value="RFU82153.1"/>
    <property type="molecule type" value="Genomic_DNA"/>
</dbReference>
<dbReference type="Proteomes" id="UP000266272">
    <property type="component" value="Unassembled WGS sequence"/>
</dbReference>
<protein>
    <submittedName>
        <fullName evidence="2">Tpr</fullName>
    </submittedName>
</protein>
<dbReference type="AlphaFoldDB" id="A0A395P1N4"/>
<dbReference type="Pfam" id="PF12770">
    <property type="entry name" value="CHAT"/>
    <property type="match status" value="1"/>
</dbReference>
<proteinExistence type="predicted"/>
<dbReference type="InterPro" id="IPR024983">
    <property type="entry name" value="CHAT_dom"/>
</dbReference>
<feature type="domain" description="CHAT" evidence="1">
    <location>
        <begin position="800"/>
        <end position="1103"/>
    </location>
</feature>
<name>A0A395P1N4_TRIAR</name>
<accession>A0A395P1N4</accession>
<evidence type="ECO:0000313" key="2">
    <source>
        <dbReference type="EMBL" id="RFU82153.1"/>
    </source>
</evidence>
<organism evidence="2 3">
    <name type="scientific">Trichoderma arundinaceum</name>
    <dbReference type="NCBI Taxonomy" id="490622"/>
    <lineage>
        <taxon>Eukaryota</taxon>
        <taxon>Fungi</taxon>
        <taxon>Dikarya</taxon>
        <taxon>Ascomycota</taxon>
        <taxon>Pezizomycotina</taxon>
        <taxon>Sordariomycetes</taxon>
        <taxon>Hypocreomycetidae</taxon>
        <taxon>Hypocreales</taxon>
        <taxon>Hypocreaceae</taxon>
        <taxon>Trichoderma</taxon>
    </lineage>
</organism>
<gene>
    <name evidence="2" type="ORF">TARUN_32</name>
</gene>
<reference evidence="2 3" key="1">
    <citation type="journal article" date="2018" name="PLoS Pathog.">
        <title>Evolution of structural diversity of trichothecenes, a family of toxins produced by plant pathogenic and entomopathogenic fungi.</title>
        <authorList>
            <person name="Proctor R.H."/>
            <person name="McCormick S.P."/>
            <person name="Kim H.S."/>
            <person name="Cardoza R.E."/>
            <person name="Stanley A.M."/>
            <person name="Lindo L."/>
            <person name="Kelly A."/>
            <person name="Brown D.W."/>
            <person name="Lee T."/>
            <person name="Vaughan M.M."/>
            <person name="Alexander N.J."/>
            <person name="Busman M."/>
            <person name="Gutierrez S."/>
        </authorList>
    </citation>
    <scope>NUCLEOTIDE SEQUENCE [LARGE SCALE GENOMIC DNA]</scope>
    <source>
        <strain evidence="2 3">IBT 40837</strain>
    </source>
</reference>
<dbReference type="STRING" id="490622.A0A395P1N4"/>